<evidence type="ECO:0000313" key="11">
    <source>
        <dbReference type="EMBL" id="CAG5134501.1"/>
    </source>
</evidence>
<feature type="transmembrane region" description="Helical" evidence="9">
    <location>
        <begin position="158"/>
        <end position="183"/>
    </location>
</feature>
<evidence type="ECO:0000256" key="4">
    <source>
        <dbReference type="ARBA" id="ARBA00023040"/>
    </source>
</evidence>
<evidence type="ECO:0000256" key="5">
    <source>
        <dbReference type="ARBA" id="ARBA00023136"/>
    </source>
</evidence>
<sequence>MKEPTQDSIGFENRHTEANEDIKEEQHEELVDSLLSGNLFLAHLFPHDAPDIAKITCLQANSLNYSQGLACNISETLFSVENITGSYEDGFNEDYNYDYDSDETALPLGEVVAVSLFYSFTLTIGVVGNLLVIAAVARDRRLRSITNLFLTSLASADLALLCFCVPVKCVAFFTFSWTFGLLLCKSVHYFQNVAMVCSIMTLTLMSIERNIAILFPLRSKMICTRRRARILVVVIWAGSSVLALPILAGQKHKMVGVKYKGYWCLKDWDNPVQGVLFESYMLVLLFLVPVGVMVVSYTTICMELSRGSKFRRQATSIS</sequence>
<dbReference type="Gene3D" id="1.20.1070.10">
    <property type="entry name" value="Rhodopsin 7-helix transmembrane proteins"/>
    <property type="match status" value="1"/>
</dbReference>
<evidence type="ECO:0000256" key="9">
    <source>
        <dbReference type="SAM" id="Phobius"/>
    </source>
</evidence>
<dbReference type="Pfam" id="PF00001">
    <property type="entry name" value="7tm_1"/>
    <property type="match status" value="1"/>
</dbReference>
<evidence type="ECO:0000256" key="8">
    <source>
        <dbReference type="ARBA" id="ARBA00023224"/>
    </source>
</evidence>
<keyword evidence="4" id="KW-0297">G-protein coupled receptor</keyword>
<name>A0A8S4A8A1_9EUPU</name>
<keyword evidence="12" id="KW-1185">Reference proteome</keyword>
<feature type="transmembrane region" description="Helical" evidence="9">
    <location>
        <begin position="228"/>
        <end position="248"/>
    </location>
</feature>
<protein>
    <recommendedName>
        <fullName evidence="10">G-protein coupled receptors family 1 profile domain-containing protein</fullName>
    </recommendedName>
</protein>
<dbReference type="InterPro" id="IPR000405">
    <property type="entry name" value="Galanin_rcpt"/>
</dbReference>
<organism evidence="11 12">
    <name type="scientific">Candidula unifasciata</name>
    <dbReference type="NCBI Taxonomy" id="100452"/>
    <lineage>
        <taxon>Eukaryota</taxon>
        <taxon>Metazoa</taxon>
        <taxon>Spiralia</taxon>
        <taxon>Lophotrochozoa</taxon>
        <taxon>Mollusca</taxon>
        <taxon>Gastropoda</taxon>
        <taxon>Heterobranchia</taxon>
        <taxon>Euthyneura</taxon>
        <taxon>Panpulmonata</taxon>
        <taxon>Eupulmonata</taxon>
        <taxon>Stylommatophora</taxon>
        <taxon>Helicina</taxon>
        <taxon>Helicoidea</taxon>
        <taxon>Geomitridae</taxon>
        <taxon>Candidula</taxon>
    </lineage>
</organism>
<dbReference type="EMBL" id="CAJHNH020007257">
    <property type="protein sequence ID" value="CAG5134501.1"/>
    <property type="molecule type" value="Genomic_DNA"/>
</dbReference>
<dbReference type="GO" id="GO:0004930">
    <property type="term" value="F:G protein-coupled receptor activity"/>
    <property type="evidence" value="ECO:0007669"/>
    <property type="project" value="UniProtKB-KW"/>
</dbReference>
<evidence type="ECO:0000256" key="3">
    <source>
        <dbReference type="ARBA" id="ARBA00022989"/>
    </source>
</evidence>
<feature type="non-terminal residue" evidence="11">
    <location>
        <position position="1"/>
    </location>
</feature>
<keyword evidence="5 9" id="KW-0472">Membrane</keyword>
<comment type="subcellular location">
    <subcellularLocation>
        <location evidence="1">Membrane</location>
        <topology evidence="1">Multi-pass membrane protein</topology>
    </subcellularLocation>
</comment>
<dbReference type="AlphaFoldDB" id="A0A8S4A8A1"/>
<dbReference type="Proteomes" id="UP000678393">
    <property type="component" value="Unassembled WGS sequence"/>
</dbReference>
<dbReference type="PANTHER" id="PTHR45695:SF9">
    <property type="entry name" value="LEUCOKININ RECEPTOR"/>
    <property type="match status" value="1"/>
</dbReference>
<dbReference type="PRINTS" id="PR00663">
    <property type="entry name" value="GALANINR"/>
</dbReference>
<dbReference type="GO" id="GO:0005886">
    <property type="term" value="C:plasma membrane"/>
    <property type="evidence" value="ECO:0007669"/>
    <property type="project" value="TreeGrafter"/>
</dbReference>
<dbReference type="PRINTS" id="PR00237">
    <property type="entry name" value="GPCRRHODOPSN"/>
</dbReference>
<keyword evidence="3 9" id="KW-1133">Transmembrane helix</keyword>
<evidence type="ECO:0000259" key="10">
    <source>
        <dbReference type="PROSITE" id="PS50262"/>
    </source>
</evidence>
<feature type="transmembrane region" description="Helical" evidence="9">
    <location>
        <begin position="189"/>
        <end position="207"/>
    </location>
</feature>
<evidence type="ECO:0000313" key="12">
    <source>
        <dbReference type="Proteomes" id="UP000678393"/>
    </source>
</evidence>
<dbReference type="SUPFAM" id="SSF81321">
    <property type="entry name" value="Family A G protein-coupled receptor-like"/>
    <property type="match status" value="1"/>
</dbReference>
<dbReference type="PROSITE" id="PS50262">
    <property type="entry name" value="G_PROTEIN_RECEP_F1_2"/>
    <property type="match status" value="1"/>
</dbReference>
<evidence type="ECO:0000256" key="6">
    <source>
        <dbReference type="ARBA" id="ARBA00023157"/>
    </source>
</evidence>
<accession>A0A8S4A8A1</accession>
<evidence type="ECO:0000256" key="7">
    <source>
        <dbReference type="ARBA" id="ARBA00023170"/>
    </source>
</evidence>
<feature type="transmembrane region" description="Helical" evidence="9">
    <location>
        <begin position="116"/>
        <end position="137"/>
    </location>
</feature>
<keyword evidence="6" id="KW-1015">Disulfide bond</keyword>
<evidence type="ECO:0000256" key="1">
    <source>
        <dbReference type="ARBA" id="ARBA00004141"/>
    </source>
</evidence>
<dbReference type="InterPro" id="IPR017452">
    <property type="entry name" value="GPCR_Rhodpsn_7TM"/>
</dbReference>
<dbReference type="OrthoDB" id="2132067at2759"/>
<feature type="domain" description="G-protein coupled receptors family 1 profile" evidence="10">
    <location>
        <begin position="128"/>
        <end position="318"/>
    </location>
</feature>
<comment type="caution">
    <text evidence="11">The sequence shown here is derived from an EMBL/GenBank/DDBJ whole genome shotgun (WGS) entry which is preliminary data.</text>
</comment>
<gene>
    <name evidence="11" type="ORF">CUNI_LOCUS20059</name>
</gene>
<dbReference type="InterPro" id="IPR000276">
    <property type="entry name" value="GPCR_Rhodpsn"/>
</dbReference>
<evidence type="ECO:0000256" key="2">
    <source>
        <dbReference type="ARBA" id="ARBA00022692"/>
    </source>
</evidence>
<dbReference type="PANTHER" id="PTHR45695">
    <property type="entry name" value="LEUCOKININ RECEPTOR-RELATED"/>
    <property type="match status" value="1"/>
</dbReference>
<reference evidence="11" key="1">
    <citation type="submission" date="2021-04" db="EMBL/GenBank/DDBJ databases">
        <authorList>
            <consortium name="Molecular Ecology Group"/>
        </authorList>
    </citation>
    <scope>NUCLEOTIDE SEQUENCE</scope>
</reference>
<proteinExistence type="predicted"/>
<keyword evidence="8" id="KW-0807">Transducer</keyword>
<keyword evidence="2 9" id="KW-0812">Transmembrane</keyword>
<feature type="transmembrane region" description="Helical" evidence="9">
    <location>
        <begin position="280"/>
        <end position="302"/>
    </location>
</feature>
<keyword evidence="7" id="KW-0675">Receptor</keyword>